<evidence type="ECO:0000313" key="1">
    <source>
        <dbReference type="EMBL" id="MDV7043508.1"/>
    </source>
</evidence>
<protein>
    <submittedName>
        <fullName evidence="1">Uncharacterized protein</fullName>
    </submittedName>
</protein>
<gene>
    <name evidence="1" type="ORF">RUJ08_15380</name>
</gene>
<comment type="caution">
    <text evidence="1">The sequence shown here is derived from an EMBL/GenBank/DDBJ whole genome shotgun (WGS) entry which is preliminary data.</text>
</comment>
<proteinExistence type="predicted"/>
<name>A0ABU4EHH2_9GAMM</name>
<organism evidence="1 2">
    <name type="scientific">Dickeya solani</name>
    <dbReference type="NCBI Taxonomy" id="1089444"/>
    <lineage>
        <taxon>Bacteria</taxon>
        <taxon>Pseudomonadati</taxon>
        <taxon>Pseudomonadota</taxon>
        <taxon>Gammaproteobacteria</taxon>
        <taxon>Enterobacterales</taxon>
        <taxon>Pectobacteriaceae</taxon>
        <taxon>Dickeya</taxon>
    </lineage>
</organism>
<sequence length="76" mass="8396">MMPSLSLTLQAHWRNSLATSGFTLWRDEVGGNTVNLIIIIVLTVNTIGTMQSEYSNFLMCPLSQINALSEKHSDAL</sequence>
<keyword evidence="2" id="KW-1185">Reference proteome</keyword>
<evidence type="ECO:0000313" key="2">
    <source>
        <dbReference type="Proteomes" id="UP001187868"/>
    </source>
</evidence>
<dbReference type="RefSeq" id="WP_155518175.1">
    <property type="nucleotide sequence ID" value="NZ_CP104920.1"/>
</dbReference>
<dbReference type="EMBL" id="JAWLLM010000016">
    <property type="protein sequence ID" value="MDV7043508.1"/>
    <property type="molecule type" value="Genomic_DNA"/>
</dbReference>
<dbReference type="Proteomes" id="UP001187868">
    <property type="component" value="Unassembled WGS sequence"/>
</dbReference>
<reference evidence="1 2" key="1">
    <citation type="submission" date="2023-10" db="EMBL/GenBank/DDBJ databases">
        <title>Clonality and diversity in the soft rot Dickeya solani phytopathogen.</title>
        <authorList>
            <person name="Pedron J."/>
            <person name="Van Gijisegem F."/>
            <person name="Portier P."/>
            <person name="Taghouti G."/>
        </authorList>
    </citation>
    <scope>NUCLEOTIDE SEQUENCE [LARGE SCALE GENOMIC DNA]</scope>
    <source>
        <strain evidence="1 2">FVG2-MFV017-A9</strain>
    </source>
</reference>
<accession>A0ABU4EHH2</accession>